<name>A0A392PCT0_9FABA</name>
<dbReference type="EMBL" id="LXQA010072066">
    <property type="protein sequence ID" value="MCI09280.1"/>
    <property type="molecule type" value="Genomic_DNA"/>
</dbReference>
<dbReference type="AlphaFoldDB" id="A0A392PCT0"/>
<protein>
    <submittedName>
        <fullName evidence="2">Uncharacterized protein</fullName>
    </submittedName>
</protein>
<proteinExistence type="predicted"/>
<evidence type="ECO:0000256" key="1">
    <source>
        <dbReference type="SAM" id="MobiDB-lite"/>
    </source>
</evidence>
<evidence type="ECO:0000313" key="3">
    <source>
        <dbReference type="Proteomes" id="UP000265520"/>
    </source>
</evidence>
<evidence type="ECO:0000313" key="2">
    <source>
        <dbReference type="EMBL" id="MCI09280.1"/>
    </source>
</evidence>
<reference evidence="2 3" key="1">
    <citation type="journal article" date="2018" name="Front. Plant Sci.">
        <title>Red Clover (Trifolium pratense) and Zigzag Clover (T. medium) - A Picture of Genomic Similarities and Differences.</title>
        <authorList>
            <person name="Dluhosova J."/>
            <person name="Istvanek J."/>
            <person name="Nedelnik J."/>
            <person name="Repkova J."/>
        </authorList>
    </citation>
    <scope>NUCLEOTIDE SEQUENCE [LARGE SCALE GENOMIC DNA]</scope>
    <source>
        <strain evidence="3">cv. 10/8</strain>
        <tissue evidence="2">Leaf</tissue>
    </source>
</reference>
<accession>A0A392PCT0</accession>
<keyword evidence="3" id="KW-1185">Reference proteome</keyword>
<feature type="region of interest" description="Disordered" evidence="1">
    <location>
        <begin position="1"/>
        <end position="29"/>
    </location>
</feature>
<dbReference type="Proteomes" id="UP000265520">
    <property type="component" value="Unassembled WGS sequence"/>
</dbReference>
<comment type="caution">
    <text evidence="2">The sequence shown here is derived from an EMBL/GenBank/DDBJ whole genome shotgun (WGS) entry which is preliminary data.</text>
</comment>
<organism evidence="2 3">
    <name type="scientific">Trifolium medium</name>
    <dbReference type="NCBI Taxonomy" id="97028"/>
    <lineage>
        <taxon>Eukaryota</taxon>
        <taxon>Viridiplantae</taxon>
        <taxon>Streptophyta</taxon>
        <taxon>Embryophyta</taxon>
        <taxon>Tracheophyta</taxon>
        <taxon>Spermatophyta</taxon>
        <taxon>Magnoliopsida</taxon>
        <taxon>eudicotyledons</taxon>
        <taxon>Gunneridae</taxon>
        <taxon>Pentapetalae</taxon>
        <taxon>rosids</taxon>
        <taxon>fabids</taxon>
        <taxon>Fabales</taxon>
        <taxon>Fabaceae</taxon>
        <taxon>Papilionoideae</taxon>
        <taxon>50 kb inversion clade</taxon>
        <taxon>NPAAA clade</taxon>
        <taxon>Hologalegina</taxon>
        <taxon>IRL clade</taxon>
        <taxon>Trifolieae</taxon>
        <taxon>Trifolium</taxon>
    </lineage>
</organism>
<sequence length="51" mass="5395">MIHLPSGDPSKPAQMEAHVEEDDEREGSMATDLTVANSQIGQLASSLQKSG</sequence>